<dbReference type="EMBL" id="LAZR01060397">
    <property type="protein sequence ID" value="KKK65758.1"/>
    <property type="molecule type" value="Genomic_DNA"/>
</dbReference>
<reference evidence="1" key="1">
    <citation type="journal article" date="2015" name="Nature">
        <title>Complex archaea that bridge the gap between prokaryotes and eukaryotes.</title>
        <authorList>
            <person name="Spang A."/>
            <person name="Saw J.H."/>
            <person name="Jorgensen S.L."/>
            <person name="Zaremba-Niedzwiedzka K."/>
            <person name="Martijn J."/>
            <person name="Lind A.E."/>
            <person name="van Eijk R."/>
            <person name="Schleper C."/>
            <person name="Guy L."/>
            <person name="Ettema T.J."/>
        </authorList>
    </citation>
    <scope>NUCLEOTIDE SEQUENCE</scope>
</reference>
<organism evidence="1">
    <name type="scientific">marine sediment metagenome</name>
    <dbReference type="NCBI Taxonomy" id="412755"/>
    <lineage>
        <taxon>unclassified sequences</taxon>
        <taxon>metagenomes</taxon>
        <taxon>ecological metagenomes</taxon>
    </lineage>
</organism>
<name>A0A0F8XAB4_9ZZZZ</name>
<comment type="caution">
    <text evidence="1">The sequence shown here is derived from an EMBL/GenBank/DDBJ whole genome shotgun (WGS) entry which is preliminary data.</text>
</comment>
<accession>A0A0F8XAB4</accession>
<gene>
    <name evidence="1" type="ORF">LCGC14_2970920</name>
</gene>
<dbReference type="AlphaFoldDB" id="A0A0F8XAB4"/>
<sequence length="282" mass="29681">MRRNAIYARRLIGDIGPLNTDPASNLPGKIIAPAVSMTGVRQEYDEASTTQRYKIGSRMVVDERVFHYAKAGATLDCGLGAFNTYTQHVSFALVAIASSGATSLVVTVGGGDGVAGNGDIAEDELFGGYIVIWPADMTETMNRRVVGNTATTGGGTMTVTLDRPLSAALVGTDHAEIMACQYLNVQTASPAYGFHTVVGMPPVSATINQYLWLQTWGPVWITALAGAGDGNHNRRVYFRENGSVMKNDAGATYANSQLAGYILANAPGGGQGAPFIQLMLAP</sequence>
<proteinExistence type="predicted"/>
<protein>
    <submittedName>
        <fullName evidence="1">Uncharacterized protein</fullName>
    </submittedName>
</protein>
<evidence type="ECO:0000313" key="1">
    <source>
        <dbReference type="EMBL" id="KKK65758.1"/>
    </source>
</evidence>